<reference evidence="2" key="1">
    <citation type="submission" date="2021-03" db="EMBL/GenBank/DDBJ databases">
        <title>Pengzhenrongella sicca gen. nov., sp. nov., a new member of suborder Micrococcineae isolated from High-Arctic tundra soil.</title>
        <authorList>
            <person name="Peng F."/>
        </authorList>
    </citation>
    <scope>NUCLEOTIDE SEQUENCE</scope>
    <source>
        <strain evidence="2">LRZ-2</strain>
    </source>
</reference>
<dbReference type="KEGG" id="psic:J4E96_08985"/>
<evidence type="ECO:0000313" key="2">
    <source>
        <dbReference type="EMBL" id="QTE31033.1"/>
    </source>
</evidence>
<dbReference type="Proteomes" id="UP000663937">
    <property type="component" value="Chromosome"/>
</dbReference>
<evidence type="ECO:0000313" key="3">
    <source>
        <dbReference type="Proteomes" id="UP000663937"/>
    </source>
</evidence>
<organism evidence="2 3">
    <name type="scientific">Pengzhenrongella sicca</name>
    <dbReference type="NCBI Taxonomy" id="2819238"/>
    <lineage>
        <taxon>Bacteria</taxon>
        <taxon>Bacillati</taxon>
        <taxon>Actinomycetota</taxon>
        <taxon>Actinomycetes</taxon>
        <taxon>Micrococcales</taxon>
        <taxon>Pengzhenrongella</taxon>
    </lineage>
</organism>
<keyword evidence="1" id="KW-0472">Membrane</keyword>
<keyword evidence="3" id="KW-1185">Reference proteome</keyword>
<dbReference type="AlphaFoldDB" id="A0A8A4ZJ22"/>
<dbReference type="Gene3D" id="1.10.357.10">
    <property type="entry name" value="Tetracycline Repressor, domain 2"/>
    <property type="match status" value="1"/>
</dbReference>
<protein>
    <submittedName>
        <fullName evidence="2">Uncharacterized protein</fullName>
    </submittedName>
</protein>
<keyword evidence="1" id="KW-0812">Transmembrane</keyword>
<proteinExistence type="predicted"/>
<name>A0A8A4ZJ22_9MICO</name>
<gene>
    <name evidence="2" type="ORF">J4E96_08985</name>
</gene>
<sequence>MESDASRASTAGVPVGDHRWANKDELVMGALTHYRNRHRVEIPGTGALRGHLLAALTGMGASGAACFAIAAASALSGLLAGIGRTPAEVRDQIIGDQRLSHKRAIEQRARDGLDDVPR</sequence>
<evidence type="ECO:0000256" key="1">
    <source>
        <dbReference type="SAM" id="Phobius"/>
    </source>
</evidence>
<feature type="transmembrane region" description="Helical" evidence="1">
    <location>
        <begin position="52"/>
        <end position="80"/>
    </location>
</feature>
<dbReference type="EMBL" id="CP071868">
    <property type="protein sequence ID" value="QTE31033.1"/>
    <property type="molecule type" value="Genomic_DNA"/>
</dbReference>
<keyword evidence="1" id="KW-1133">Transmembrane helix</keyword>
<dbReference type="RefSeq" id="WP_227425417.1">
    <property type="nucleotide sequence ID" value="NZ_CP071868.1"/>
</dbReference>
<accession>A0A8A4ZJ22</accession>